<dbReference type="Proteomes" id="UP000277928">
    <property type="component" value="Unassembled WGS sequence"/>
</dbReference>
<accession>A0A3P6U7J7</accession>
<organism evidence="1 2">
    <name type="scientific">Litomosoides sigmodontis</name>
    <name type="common">Filarial nematode worm</name>
    <dbReference type="NCBI Taxonomy" id="42156"/>
    <lineage>
        <taxon>Eukaryota</taxon>
        <taxon>Metazoa</taxon>
        <taxon>Ecdysozoa</taxon>
        <taxon>Nematoda</taxon>
        <taxon>Chromadorea</taxon>
        <taxon>Rhabditida</taxon>
        <taxon>Spirurina</taxon>
        <taxon>Spiruromorpha</taxon>
        <taxon>Filarioidea</taxon>
        <taxon>Onchocercidae</taxon>
        <taxon>Litomosoides</taxon>
    </lineage>
</organism>
<evidence type="ECO:0000313" key="2">
    <source>
        <dbReference type="Proteomes" id="UP000277928"/>
    </source>
</evidence>
<dbReference type="AlphaFoldDB" id="A0A3P6U7J7"/>
<dbReference type="EMBL" id="UYRX01000943">
    <property type="protein sequence ID" value="VDK87290.1"/>
    <property type="molecule type" value="Genomic_DNA"/>
</dbReference>
<name>A0A3P6U7J7_LITSI</name>
<sequence>MLEAGQPVQPIAFGFAGRLVLALPEIGSHCIHVGISNAALPACARWISGSIYWHNRFFRQASAGHCRKLSGPILHFVEAIDVHE</sequence>
<evidence type="ECO:0000313" key="1">
    <source>
        <dbReference type="EMBL" id="VDK87290.1"/>
    </source>
</evidence>
<proteinExistence type="predicted"/>
<keyword evidence="2" id="KW-1185">Reference proteome</keyword>
<protein>
    <submittedName>
        <fullName evidence="1">Uncharacterized protein</fullName>
    </submittedName>
</protein>
<gene>
    <name evidence="1" type="ORF">NLS_LOCUS8073</name>
</gene>
<reference evidence="1 2" key="1">
    <citation type="submission" date="2018-08" db="EMBL/GenBank/DDBJ databases">
        <authorList>
            <person name="Laetsch R D."/>
            <person name="Stevens L."/>
            <person name="Kumar S."/>
            <person name="Blaxter L. M."/>
        </authorList>
    </citation>
    <scope>NUCLEOTIDE SEQUENCE [LARGE SCALE GENOMIC DNA]</scope>
</reference>